<feature type="region of interest" description="Disordered" evidence="1">
    <location>
        <begin position="254"/>
        <end position="275"/>
    </location>
</feature>
<feature type="compositionally biased region" description="Low complexity" evidence="1">
    <location>
        <begin position="114"/>
        <end position="126"/>
    </location>
</feature>
<dbReference type="InterPro" id="IPR006868">
    <property type="entry name" value="DUF630"/>
</dbReference>
<evidence type="ECO:0000313" key="5">
    <source>
        <dbReference type="Proteomes" id="UP000242715"/>
    </source>
</evidence>
<feature type="region of interest" description="Disordered" evidence="1">
    <location>
        <begin position="305"/>
        <end position="432"/>
    </location>
</feature>
<feature type="compositionally biased region" description="Basic and acidic residues" evidence="1">
    <location>
        <begin position="346"/>
        <end position="362"/>
    </location>
</feature>
<feature type="compositionally biased region" description="Basic and acidic residues" evidence="1">
    <location>
        <begin position="409"/>
        <end position="418"/>
    </location>
</feature>
<feature type="compositionally biased region" description="Basic and acidic residues" evidence="1">
    <location>
        <begin position="817"/>
        <end position="829"/>
    </location>
</feature>
<dbReference type="AlphaFoldDB" id="A0A2Z6P7F0"/>
<feature type="domain" description="DUF630" evidence="3">
    <location>
        <begin position="1"/>
        <end position="59"/>
    </location>
</feature>
<gene>
    <name evidence="4" type="ORF">TSUD_396010</name>
</gene>
<keyword evidence="5" id="KW-1185">Reference proteome</keyword>
<feature type="compositionally biased region" description="Pro residues" evidence="1">
    <location>
        <begin position="260"/>
        <end position="275"/>
    </location>
</feature>
<evidence type="ECO:0000259" key="3">
    <source>
        <dbReference type="Pfam" id="PF04783"/>
    </source>
</evidence>
<proteinExistence type="predicted"/>
<feature type="compositionally biased region" description="Polar residues" evidence="1">
    <location>
        <begin position="373"/>
        <end position="398"/>
    </location>
</feature>
<dbReference type="Pfam" id="PF04783">
    <property type="entry name" value="DUF630"/>
    <property type="match status" value="1"/>
</dbReference>
<evidence type="ECO:0008006" key="6">
    <source>
        <dbReference type="Google" id="ProtNLM"/>
    </source>
</evidence>
<reference evidence="5" key="1">
    <citation type="journal article" date="2017" name="Front. Plant Sci.">
        <title>Climate Clever Clovers: New Paradigm to Reduce the Environmental Footprint of Ruminants by Breeding Low Methanogenic Forages Utilizing Haplotype Variation.</title>
        <authorList>
            <person name="Kaur P."/>
            <person name="Appels R."/>
            <person name="Bayer P.E."/>
            <person name="Keeble-Gagnere G."/>
            <person name="Wang J."/>
            <person name="Hirakawa H."/>
            <person name="Shirasawa K."/>
            <person name="Vercoe P."/>
            <person name="Stefanova K."/>
            <person name="Durmic Z."/>
            <person name="Nichols P."/>
            <person name="Revell C."/>
            <person name="Isobe S.N."/>
            <person name="Edwards D."/>
            <person name="Erskine W."/>
        </authorList>
    </citation>
    <scope>NUCLEOTIDE SEQUENCE [LARGE SCALE GENOMIC DNA]</scope>
    <source>
        <strain evidence="5">cv. Daliak</strain>
    </source>
</reference>
<feature type="region of interest" description="Disordered" evidence="1">
    <location>
        <begin position="817"/>
        <end position="836"/>
    </location>
</feature>
<dbReference type="PANTHER" id="PTHR21450">
    <property type="entry name" value="PROTEIN ALTERED PHOSPHATE STARVATION RESPONSE 1"/>
    <property type="match status" value="1"/>
</dbReference>
<sequence length="915" mass="102738">MGCGGSKVEEFPVVTLCRQRKQFLKNASDQRYALAAAHVAYLQSLRDIGEALRKFSDQDLFLSTTSTPSSSFSSPVLTLPSHEGKSKNSSNRHISSSSPSHHDDDDDDDDSHLHLSSGSDLSSPSSDHVHDHHHNHQTPEPESGPEREFEYHQREPEPEPSSYGYNYPYPYSYSENWNQNQPVNSNWNQNQNQPGVNSYAYYMKKSAPHGKPMIYQEPERHVAASGQWTGSPYGYGGYGYPDVNGNAGGFYGFPAGPSSSSPPPPPVAPSPPSPPRVSTWDFLNFFETVDNGYSGYGNYGLGLVSSGSSPDSKEVREREGIPELEDETEQETTVKEIHREKKKKVAEKVEKEKEKEKKKEEVIVGGGRDFGEGTSNSKEVPLQQVSSSEGSSKTVRFHSSNDSGSSISSHEKKSHDSVVSRGSPRKKGVSFEIDADEEAATVTTVEIDGESSILSSLTTMSPHGTRDLKEVVKEIRDEFETASNHGKEVAFLLEVYKAPYRSRLAAFRAIFSRILDSSPPSDPPSGPPIQFSSRTMKLAKAYCGEPEKDLISNPINLSSTLEKLYAWEKKLYKEVKDEERLRAIYEKQCKRLKALDDRGAEATKIDAAEASIRKLLTKINICIRSVETISGRIHKLRDEELQPQLAALINGLIRMWKFMLQCHQKQFQAIMESKTQYLKLNAGLQREESLKVIIELERELLNWCTQFNNWVRTQKSYVENLNGWLIRCLLNEPEETADGVVPFSPGRIGAPPAFIICNDWNQAMNRISERGVVDAMGKFAQKLHELWERQDEEQRRKIRAEYLSKDFEKQLRAMRTEMGSSKHEHDKVSGKSALSKFNSDSGVSPLDDLKVDLDSMKKRLHEERARHKEAVKLVRDAASNSLQTGLIPIFKTLESFTSEVVKAHEQVRIQNDGAT</sequence>
<organism evidence="4 5">
    <name type="scientific">Trifolium subterraneum</name>
    <name type="common">Subterranean clover</name>
    <dbReference type="NCBI Taxonomy" id="3900"/>
    <lineage>
        <taxon>Eukaryota</taxon>
        <taxon>Viridiplantae</taxon>
        <taxon>Streptophyta</taxon>
        <taxon>Embryophyta</taxon>
        <taxon>Tracheophyta</taxon>
        <taxon>Spermatophyta</taxon>
        <taxon>Magnoliopsida</taxon>
        <taxon>eudicotyledons</taxon>
        <taxon>Gunneridae</taxon>
        <taxon>Pentapetalae</taxon>
        <taxon>rosids</taxon>
        <taxon>fabids</taxon>
        <taxon>Fabales</taxon>
        <taxon>Fabaceae</taxon>
        <taxon>Papilionoideae</taxon>
        <taxon>50 kb inversion clade</taxon>
        <taxon>NPAAA clade</taxon>
        <taxon>Hologalegina</taxon>
        <taxon>IRL clade</taxon>
        <taxon>Trifolieae</taxon>
        <taxon>Trifolium</taxon>
    </lineage>
</organism>
<evidence type="ECO:0000313" key="4">
    <source>
        <dbReference type="EMBL" id="GAU38347.1"/>
    </source>
</evidence>
<dbReference type="Proteomes" id="UP000242715">
    <property type="component" value="Unassembled WGS sequence"/>
</dbReference>
<dbReference type="PANTHER" id="PTHR21450:SF2">
    <property type="entry name" value="FAMILY PROTEIN, PUTATIVE (DUF630 AND DUF632)-RELATED"/>
    <property type="match status" value="1"/>
</dbReference>
<feature type="domain" description="DUF632" evidence="2">
    <location>
        <begin position="468"/>
        <end position="784"/>
    </location>
</feature>
<feature type="compositionally biased region" description="Basic and acidic residues" evidence="1">
    <location>
        <begin position="144"/>
        <end position="157"/>
    </location>
</feature>
<evidence type="ECO:0000259" key="2">
    <source>
        <dbReference type="Pfam" id="PF04782"/>
    </source>
</evidence>
<accession>A0A2Z6P7F0</accession>
<dbReference type="EMBL" id="DF973711">
    <property type="protein sequence ID" value="GAU38347.1"/>
    <property type="molecule type" value="Genomic_DNA"/>
</dbReference>
<dbReference type="OrthoDB" id="1925648at2759"/>
<dbReference type="Pfam" id="PF04782">
    <property type="entry name" value="DUF632"/>
    <property type="match status" value="1"/>
</dbReference>
<name>A0A2Z6P7F0_TRISU</name>
<protein>
    <recommendedName>
        <fullName evidence="6">DUF632 domain-containing protein</fullName>
    </recommendedName>
</protein>
<feature type="compositionally biased region" description="Basic and acidic residues" evidence="1">
    <location>
        <begin position="311"/>
        <end position="321"/>
    </location>
</feature>
<dbReference type="InterPro" id="IPR006867">
    <property type="entry name" value="DUF632"/>
</dbReference>
<evidence type="ECO:0000256" key="1">
    <source>
        <dbReference type="SAM" id="MobiDB-lite"/>
    </source>
</evidence>
<feature type="compositionally biased region" description="Low complexity" evidence="1">
    <location>
        <begin position="64"/>
        <end position="99"/>
    </location>
</feature>
<feature type="region of interest" description="Disordered" evidence="1">
    <location>
        <begin position="64"/>
        <end position="167"/>
    </location>
</feature>